<keyword evidence="2" id="KW-1185">Reference proteome</keyword>
<gene>
    <name evidence="1" type="ORF">LOK49_LG01G02781</name>
</gene>
<dbReference type="Proteomes" id="UP001060215">
    <property type="component" value="Chromosome 1"/>
</dbReference>
<evidence type="ECO:0000313" key="1">
    <source>
        <dbReference type="EMBL" id="KAI8030000.1"/>
    </source>
</evidence>
<protein>
    <submittedName>
        <fullName evidence="1">Pentatricopeptide repeat-containing protein</fullName>
    </submittedName>
</protein>
<reference evidence="1 2" key="1">
    <citation type="journal article" date="2022" name="Plant J.">
        <title>Chromosome-level genome of Camellia lanceoleosa provides a valuable resource for understanding genome evolution and self-incompatibility.</title>
        <authorList>
            <person name="Gong W."/>
            <person name="Xiao S."/>
            <person name="Wang L."/>
            <person name="Liao Z."/>
            <person name="Chang Y."/>
            <person name="Mo W."/>
            <person name="Hu G."/>
            <person name="Li W."/>
            <person name="Zhao G."/>
            <person name="Zhu H."/>
            <person name="Hu X."/>
            <person name="Ji K."/>
            <person name="Xiang X."/>
            <person name="Song Q."/>
            <person name="Yuan D."/>
            <person name="Jin S."/>
            <person name="Zhang L."/>
        </authorList>
    </citation>
    <scope>NUCLEOTIDE SEQUENCE [LARGE SCALE GENOMIC DNA]</scope>
    <source>
        <strain evidence="1">SQ_2022a</strain>
    </source>
</reference>
<accession>A0ACC0IZ93</accession>
<evidence type="ECO:0000313" key="2">
    <source>
        <dbReference type="Proteomes" id="UP001060215"/>
    </source>
</evidence>
<name>A0ACC0IZ93_9ERIC</name>
<comment type="caution">
    <text evidence="1">The sequence shown here is derived from an EMBL/GenBank/DDBJ whole genome shotgun (WGS) entry which is preliminary data.</text>
</comment>
<organism evidence="1 2">
    <name type="scientific">Camellia lanceoleosa</name>
    <dbReference type="NCBI Taxonomy" id="1840588"/>
    <lineage>
        <taxon>Eukaryota</taxon>
        <taxon>Viridiplantae</taxon>
        <taxon>Streptophyta</taxon>
        <taxon>Embryophyta</taxon>
        <taxon>Tracheophyta</taxon>
        <taxon>Spermatophyta</taxon>
        <taxon>Magnoliopsida</taxon>
        <taxon>eudicotyledons</taxon>
        <taxon>Gunneridae</taxon>
        <taxon>Pentapetalae</taxon>
        <taxon>asterids</taxon>
        <taxon>Ericales</taxon>
        <taxon>Theaceae</taxon>
        <taxon>Camellia</taxon>
    </lineage>
</organism>
<sequence length="159" mass="17861">MLSQGSEVLWVYKKMKEDGVEPDLVTYNTWIFVLSKSGRVKEAMKFLVVMGGKCIWGSAVVGKWCTPNLCTYSSTLLQGFCNANMLEKAIELYGVMKEGDMKLETGSFGKFLRHGRIVEAYDLFDYAVESKSLMDVAAYSTLESTLKWLKKPKKQGLAV</sequence>
<proteinExistence type="predicted"/>
<dbReference type="EMBL" id="CM045758">
    <property type="protein sequence ID" value="KAI8030000.1"/>
    <property type="molecule type" value="Genomic_DNA"/>
</dbReference>